<organism evidence="4 5">
    <name type="scientific">Phlebotomus papatasi</name>
    <name type="common">Sandfly</name>
    <dbReference type="NCBI Taxonomy" id="29031"/>
    <lineage>
        <taxon>Eukaryota</taxon>
        <taxon>Metazoa</taxon>
        <taxon>Ecdysozoa</taxon>
        <taxon>Arthropoda</taxon>
        <taxon>Hexapoda</taxon>
        <taxon>Insecta</taxon>
        <taxon>Pterygota</taxon>
        <taxon>Neoptera</taxon>
        <taxon>Endopterygota</taxon>
        <taxon>Diptera</taxon>
        <taxon>Nematocera</taxon>
        <taxon>Psychodoidea</taxon>
        <taxon>Psychodidae</taxon>
        <taxon>Phlebotomus</taxon>
        <taxon>Phlebotomus</taxon>
    </lineage>
</organism>
<dbReference type="EMBL" id="AJVK01058660">
    <property type="status" value="NOT_ANNOTATED_CDS"/>
    <property type="molecule type" value="Genomic_DNA"/>
</dbReference>
<evidence type="ECO:0000259" key="3">
    <source>
        <dbReference type="Pfam" id="PF00732"/>
    </source>
</evidence>
<dbReference type="InterPro" id="IPR012132">
    <property type="entry name" value="GMC_OxRdtase"/>
</dbReference>
<dbReference type="VEuPathDB" id="VectorBase:PPAI006735"/>
<evidence type="ECO:0000313" key="4">
    <source>
        <dbReference type="EnsemblMetazoa" id="PPAI006735-PA"/>
    </source>
</evidence>
<proteinExistence type="inferred from homology"/>
<evidence type="ECO:0000256" key="1">
    <source>
        <dbReference type="ARBA" id="ARBA00010790"/>
    </source>
</evidence>
<dbReference type="Gene3D" id="3.50.50.60">
    <property type="entry name" value="FAD/NAD(P)-binding domain"/>
    <property type="match status" value="1"/>
</dbReference>
<protein>
    <recommendedName>
        <fullName evidence="3">Glucose-methanol-choline oxidoreductase N-terminal domain-containing protein</fullName>
    </recommendedName>
</protein>
<dbReference type="AlphaFoldDB" id="A0A1B0DFC6"/>
<comment type="similarity">
    <text evidence="1">Belongs to the GMC oxidoreductase family.</text>
</comment>
<dbReference type="SUPFAM" id="SSF51905">
    <property type="entry name" value="FAD/NAD(P)-binding domain"/>
    <property type="match status" value="1"/>
</dbReference>
<evidence type="ECO:0000313" key="5">
    <source>
        <dbReference type="Proteomes" id="UP000092462"/>
    </source>
</evidence>
<dbReference type="GO" id="GO:0050660">
    <property type="term" value="F:flavin adenine dinucleotide binding"/>
    <property type="evidence" value="ECO:0007669"/>
    <property type="project" value="InterPro"/>
</dbReference>
<sequence length="173" mass="19031">MSGQSPEGSAYLVLTKATASTPGNDIGPRSLRMYSSVCVRYLIEAGGDENEVTDTPAMAGYLQLTEFDWQYQTQPPPDGAYCQAMIGHRCNWPRGKVMGGSSVLNAMVYVRGNRRDYDYWQAQGNPGWSFDDVLPYFTKSEDNRNPSTVQLAISESRDATTAPAEPPPTTMKS</sequence>
<feature type="domain" description="Glucose-methanol-choline oxidoreductase N-terminal" evidence="3">
    <location>
        <begin position="80"/>
        <end position="153"/>
    </location>
</feature>
<keyword evidence="5" id="KW-1185">Reference proteome</keyword>
<dbReference type="Pfam" id="PF00732">
    <property type="entry name" value="GMC_oxred_N"/>
    <property type="match status" value="1"/>
</dbReference>
<dbReference type="PANTHER" id="PTHR11552:SF226">
    <property type="entry name" value="RE28171P"/>
    <property type="match status" value="1"/>
</dbReference>
<dbReference type="GO" id="GO:0016614">
    <property type="term" value="F:oxidoreductase activity, acting on CH-OH group of donors"/>
    <property type="evidence" value="ECO:0007669"/>
    <property type="project" value="InterPro"/>
</dbReference>
<dbReference type="InterPro" id="IPR036188">
    <property type="entry name" value="FAD/NAD-bd_sf"/>
</dbReference>
<evidence type="ECO:0000256" key="2">
    <source>
        <dbReference type="SAM" id="MobiDB-lite"/>
    </source>
</evidence>
<dbReference type="Gene3D" id="3.30.560.10">
    <property type="entry name" value="Glucose Oxidase, domain 3"/>
    <property type="match status" value="1"/>
</dbReference>
<dbReference type="PANTHER" id="PTHR11552">
    <property type="entry name" value="GLUCOSE-METHANOL-CHOLINE GMC OXIDOREDUCTASE"/>
    <property type="match status" value="1"/>
</dbReference>
<name>A0A1B0DFC6_PHLPP</name>
<dbReference type="InterPro" id="IPR000172">
    <property type="entry name" value="GMC_OxRdtase_N"/>
</dbReference>
<feature type="region of interest" description="Disordered" evidence="2">
    <location>
        <begin position="141"/>
        <end position="173"/>
    </location>
</feature>
<dbReference type="EnsemblMetazoa" id="PPAI006735-RA">
    <property type="protein sequence ID" value="PPAI006735-PA"/>
    <property type="gene ID" value="PPAI006735"/>
</dbReference>
<accession>A0A1B0DFC6</accession>
<reference evidence="4" key="1">
    <citation type="submission" date="2022-08" db="UniProtKB">
        <authorList>
            <consortium name="EnsemblMetazoa"/>
        </authorList>
    </citation>
    <scope>IDENTIFICATION</scope>
    <source>
        <strain evidence="4">Israel</strain>
    </source>
</reference>
<feature type="compositionally biased region" description="Pro residues" evidence="2">
    <location>
        <begin position="164"/>
        <end position="173"/>
    </location>
</feature>
<dbReference type="Proteomes" id="UP000092462">
    <property type="component" value="Unassembled WGS sequence"/>
</dbReference>